<reference evidence="19 20" key="1">
    <citation type="submission" date="2015-07" db="EMBL/GenBank/DDBJ databases">
        <title>The draft genome sequence of Leadbetterella sp. JN14-9.</title>
        <authorList>
            <person name="Liu Y."/>
            <person name="Du J."/>
            <person name="Shao Z."/>
        </authorList>
    </citation>
    <scope>NUCLEOTIDE SEQUENCE [LARGE SCALE GENOMIC DNA]</scope>
    <source>
        <strain evidence="19 20">JN14-9</strain>
    </source>
</reference>
<dbReference type="SUPFAM" id="SSF46689">
    <property type="entry name" value="Homeodomain-like"/>
    <property type="match status" value="1"/>
</dbReference>
<organism evidence="19 20">
    <name type="scientific">Jiulongibacter sediminis</name>
    <dbReference type="NCBI Taxonomy" id="1605367"/>
    <lineage>
        <taxon>Bacteria</taxon>
        <taxon>Pseudomonadati</taxon>
        <taxon>Bacteroidota</taxon>
        <taxon>Cytophagia</taxon>
        <taxon>Cytophagales</taxon>
        <taxon>Leadbetterellaceae</taxon>
        <taxon>Jiulongibacter</taxon>
    </lineage>
</organism>
<dbReference type="InterPro" id="IPR001789">
    <property type="entry name" value="Sig_transdc_resp-reg_receiver"/>
</dbReference>
<dbReference type="InterPro" id="IPR003661">
    <property type="entry name" value="HisK_dim/P_dom"/>
</dbReference>
<keyword evidence="11" id="KW-0805">Transcription regulation</keyword>
<evidence type="ECO:0000256" key="10">
    <source>
        <dbReference type="ARBA" id="ARBA00023012"/>
    </source>
</evidence>
<dbReference type="Proteomes" id="UP000050454">
    <property type="component" value="Unassembled WGS sequence"/>
</dbReference>
<keyword evidence="6" id="KW-0808">Transferase</keyword>
<dbReference type="GO" id="GO:0043565">
    <property type="term" value="F:sequence-specific DNA binding"/>
    <property type="evidence" value="ECO:0007669"/>
    <property type="project" value="InterPro"/>
</dbReference>
<dbReference type="SMART" id="SM00387">
    <property type="entry name" value="HATPase_c"/>
    <property type="match status" value="1"/>
</dbReference>
<dbReference type="Pfam" id="PF02518">
    <property type="entry name" value="HATPase_c"/>
    <property type="match status" value="1"/>
</dbReference>
<comment type="catalytic activity">
    <reaction evidence="1">
        <text>ATP + protein L-histidine = ADP + protein N-phospho-L-histidine.</text>
        <dbReference type="EC" id="2.7.13.3"/>
    </reaction>
</comment>
<keyword evidence="12 15" id="KW-0472">Membrane</keyword>
<dbReference type="SMART" id="SM00448">
    <property type="entry name" value="REC"/>
    <property type="match status" value="1"/>
</dbReference>
<feature type="transmembrane region" description="Helical" evidence="15">
    <location>
        <begin position="69"/>
        <end position="89"/>
    </location>
</feature>
<dbReference type="Gene3D" id="1.10.10.60">
    <property type="entry name" value="Homeodomain-like"/>
    <property type="match status" value="1"/>
</dbReference>
<dbReference type="RefSeq" id="WP_055149621.1">
    <property type="nucleotide sequence ID" value="NZ_JXSZ01000011.1"/>
</dbReference>
<dbReference type="SMART" id="SM00342">
    <property type="entry name" value="HTH_ARAC"/>
    <property type="match status" value="1"/>
</dbReference>
<sequence length="684" mass="77698">MQSPAENTFLERNSYFIRLAVRLLVSACLLFSLTNFLAGSPLTVVWFNLGFGLLFIPAFWLLKRNQISAVWYLTIFYQAFIFGHAYFLLPGKQIETGLGLVAVLAPLFFSGRKLIFIVLVNATLYHLALFGAGYDKFFVGSYIFFFVLMLIMRAIVNENRRYEAQLEEQKKIIEKDAATILEASELKSTFFANITHELKTPLTLILAPLDSLLNSPTLSDKSRFLIQLIRKNGIQLLNRVNELLLFTQLEVKKVQLNESKVKVKAFFQEVFSLFELNAIQKGLRFEIESDLNDADYLLLDTPKLEIIVVNLLSNAIKFTPQGGRVTLQVNESGNRLMVRVADTGPGISPEYQETIFERFGRVSHETYFEGSGIGLALSKELVQLMDGELTLDDTYDEGAGFIVSLPWKPVEPGSASSGYQLNYETGEVKTPLQTQHSDDQRPILLLAEDNQDLRVFVADLLSGDYQVIQAADGKEALELLGKTWPDLIITDLMMPEMDGEELVRVLKRNEQYRSIPVIVLTAKSEDGDRINLLRIGVDDYLTKPFRENELRVRARNLIKNYHLRISSDEEVKTNDKPDFLEKVEKLMVSQLSNPEYGMTDLAEDMAMSQKGLQVKLKSLTGLTPKQYRTALLMHKARQKVKSQSFQTVTELSLEMGYEDAHYFSKAYKKHFGITPKEELDRMGS</sequence>
<dbReference type="CDD" id="cd00075">
    <property type="entry name" value="HATPase"/>
    <property type="match status" value="1"/>
</dbReference>
<evidence type="ECO:0000256" key="5">
    <source>
        <dbReference type="ARBA" id="ARBA00022553"/>
    </source>
</evidence>
<dbReference type="PANTHER" id="PTHR43547:SF2">
    <property type="entry name" value="HYBRID SIGNAL TRANSDUCTION HISTIDINE KINASE C"/>
    <property type="match status" value="1"/>
</dbReference>
<evidence type="ECO:0000256" key="7">
    <source>
        <dbReference type="ARBA" id="ARBA00022741"/>
    </source>
</evidence>
<dbReference type="Gene3D" id="3.40.50.2300">
    <property type="match status" value="1"/>
</dbReference>
<dbReference type="InterPro" id="IPR011006">
    <property type="entry name" value="CheY-like_superfamily"/>
</dbReference>
<feature type="modified residue" description="4-aspartylphosphate" evidence="14">
    <location>
        <position position="491"/>
    </location>
</feature>
<dbReference type="InterPro" id="IPR036890">
    <property type="entry name" value="HATPase_C_sf"/>
</dbReference>
<keyword evidence="4" id="KW-1003">Cell membrane</keyword>
<comment type="subcellular location">
    <subcellularLocation>
        <location evidence="2">Cell membrane</location>
    </subcellularLocation>
</comment>
<proteinExistence type="predicted"/>
<dbReference type="InterPro" id="IPR018060">
    <property type="entry name" value="HTH_AraC"/>
</dbReference>
<dbReference type="Gene3D" id="1.10.287.130">
    <property type="match status" value="1"/>
</dbReference>
<evidence type="ECO:0000259" key="16">
    <source>
        <dbReference type="PROSITE" id="PS01124"/>
    </source>
</evidence>
<keyword evidence="20" id="KW-1185">Reference proteome</keyword>
<evidence type="ECO:0000256" key="6">
    <source>
        <dbReference type="ARBA" id="ARBA00022679"/>
    </source>
</evidence>
<gene>
    <name evidence="19" type="ORF">AFM12_14805</name>
</gene>
<evidence type="ECO:0000256" key="14">
    <source>
        <dbReference type="PROSITE-ProRule" id="PRU00169"/>
    </source>
</evidence>
<evidence type="ECO:0000256" key="12">
    <source>
        <dbReference type="ARBA" id="ARBA00023136"/>
    </source>
</evidence>
<keyword evidence="13" id="KW-0804">Transcription</keyword>
<keyword evidence="15" id="KW-1133">Transmembrane helix</keyword>
<evidence type="ECO:0000256" key="3">
    <source>
        <dbReference type="ARBA" id="ARBA00012438"/>
    </source>
</evidence>
<feature type="transmembrane region" description="Helical" evidence="15">
    <location>
        <begin position="101"/>
        <end position="125"/>
    </location>
</feature>
<keyword evidence="8" id="KW-0418">Kinase</keyword>
<dbReference type="STRING" id="1605367.AFM12_14805"/>
<dbReference type="InterPro" id="IPR004358">
    <property type="entry name" value="Sig_transdc_His_kin-like_C"/>
</dbReference>
<evidence type="ECO:0000259" key="17">
    <source>
        <dbReference type="PROSITE" id="PS50109"/>
    </source>
</evidence>
<dbReference type="CDD" id="cd00082">
    <property type="entry name" value="HisKA"/>
    <property type="match status" value="1"/>
</dbReference>
<dbReference type="CDD" id="cd17574">
    <property type="entry name" value="REC_OmpR"/>
    <property type="match status" value="1"/>
</dbReference>
<protein>
    <recommendedName>
        <fullName evidence="3">histidine kinase</fullName>
        <ecNumber evidence="3">2.7.13.3</ecNumber>
    </recommendedName>
</protein>
<dbReference type="FunFam" id="3.30.565.10:FF:000023">
    <property type="entry name" value="PAS domain-containing sensor histidine kinase"/>
    <property type="match status" value="1"/>
</dbReference>
<dbReference type="Pfam" id="PF00512">
    <property type="entry name" value="HisKA"/>
    <property type="match status" value="1"/>
</dbReference>
<dbReference type="SUPFAM" id="SSF55874">
    <property type="entry name" value="ATPase domain of HSP90 chaperone/DNA topoisomerase II/histidine kinase"/>
    <property type="match status" value="1"/>
</dbReference>
<comment type="caution">
    <text evidence="19">The sequence shown here is derived from an EMBL/GenBank/DDBJ whole genome shotgun (WGS) entry which is preliminary data.</text>
</comment>
<evidence type="ECO:0000256" key="9">
    <source>
        <dbReference type="ARBA" id="ARBA00022840"/>
    </source>
</evidence>
<name>A0A0N8H9H9_9BACT</name>
<keyword evidence="15" id="KW-0812">Transmembrane</keyword>
<keyword evidence="5 14" id="KW-0597">Phosphoprotein</keyword>
<dbReference type="Pfam" id="PF12833">
    <property type="entry name" value="HTH_18"/>
    <property type="match status" value="1"/>
</dbReference>
<dbReference type="AlphaFoldDB" id="A0A0N8H9H9"/>
<evidence type="ECO:0000313" key="19">
    <source>
        <dbReference type="EMBL" id="KPM47420.1"/>
    </source>
</evidence>
<dbReference type="SUPFAM" id="SSF52172">
    <property type="entry name" value="CheY-like"/>
    <property type="match status" value="1"/>
</dbReference>
<evidence type="ECO:0000256" key="15">
    <source>
        <dbReference type="SAM" id="Phobius"/>
    </source>
</evidence>
<feature type="domain" description="HTH araC/xylS-type" evidence="16">
    <location>
        <begin position="581"/>
        <end position="681"/>
    </location>
</feature>
<keyword evidence="7" id="KW-0547">Nucleotide-binding</keyword>
<evidence type="ECO:0000256" key="8">
    <source>
        <dbReference type="ARBA" id="ARBA00022777"/>
    </source>
</evidence>
<evidence type="ECO:0000256" key="1">
    <source>
        <dbReference type="ARBA" id="ARBA00000085"/>
    </source>
</evidence>
<dbReference type="GO" id="GO:0000155">
    <property type="term" value="F:phosphorelay sensor kinase activity"/>
    <property type="evidence" value="ECO:0007669"/>
    <property type="project" value="InterPro"/>
</dbReference>
<evidence type="ECO:0000259" key="18">
    <source>
        <dbReference type="PROSITE" id="PS50110"/>
    </source>
</evidence>
<dbReference type="SMART" id="SM00388">
    <property type="entry name" value="HisKA"/>
    <property type="match status" value="1"/>
</dbReference>
<feature type="transmembrane region" description="Helical" evidence="15">
    <location>
        <begin position="137"/>
        <end position="156"/>
    </location>
</feature>
<feature type="transmembrane region" description="Helical" evidence="15">
    <location>
        <begin position="20"/>
        <end position="38"/>
    </location>
</feature>
<dbReference type="InterPro" id="IPR009057">
    <property type="entry name" value="Homeodomain-like_sf"/>
</dbReference>
<dbReference type="PROSITE" id="PS50110">
    <property type="entry name" value="RESPONSE_REGULATORY"/>
    <property type="match status" value="1"/>
</dbReference>
<dbReference type="Pfam" id="PF00072">
    <property type="entry name" value="Response_reg"/>
    <property type="match status" value="1"/>
</dbReference>
<dbReference type="EMBL" id="LGTQ01000011">
    <property type="protein sequence ID" value="KPM47420.1"/>
    <property type="molecule type" value="Genomic_DNA"/>
</dbReference>
<dbReference type="Gene3D" id="3.30.565.10">
    <property type="entry name" value="Histidine kinase-like ATPase, C-terminal domain"/>
    <property type="match status" value="1"/>
</dbReference>
<dbReference type="GO" id="GO:0003700">
    <property type="term" value="F:DNA-binding transcription factor activity"/>
    <property type="evidence" value="ECO:0007669"/>
    <property type="project" value="InterPro"/>
</dbReference>
<dbReference type="OrthoDB" id="9797097at2"/>
<dbReference type="EC" id="2.7.13.3" evidence="3"/>
<keyword evidence="10" id="KW-0902">Two-component regulatory system</keyword>
<evidence type="ECO:0000256" key="2">
    <source>
        <dbReference type="ARBA" id="ARBA00004236"/>
    </source>
</evidence>
<dbReference type="PROSITE" id="PS50109">
    <property type="entry name" value="HIS_KIN"/>
    <property type="match status" value="1"/>
</dbReference>
<dbReference type="PATRIC" id="fig|1605367.3.peg.376"/>
<feature type="transmembrane region" description="Helical" evidence="15">
    <location>
        <begin position="44"/>
        <end position="62"/>
    </location>
</feature>
<dbReference type="PROSITE" id="PS01124">
    <property type="entry name" value="HTH_ARAC_FAMILY_2"/>
    <property type="match status" value="1"/>
</dbReference>
<dbReference type="PRINTS" id="PR00344">
    <property type="entry name" value="BCTRLSENSOR"/>
</dbReference>
<keyword evidence="9" id="KW-0067">ATP-binding</keyword>
<dbReference type="GO" id="GO:0005524">
    <property type="term" value="F:ATP binding"/>
    <property type="evidence" value="ECO:0007669"/>
    <property type="project" value="UniProtKB-KW"/>
</dbReference>
<dbReference type="SUPFAM" id="SSF47384">
    <property type="entry name" value="Homodimeric domain of signal transducing histidine kinase"/>
    <property type="match status" value="1"/>
</dbReference>
<dbReference type="GO" id="GO:0005886">
    <property type="term" value="C:plasma membrane"/>
    <property type="evidence" value="ECO:0007669"/>
    <property type="project" value="UniProtKB-SubCell"/>
</dbReference>
<evidence type="ECO:0000256" key="11">
    <source>
        <dbReference type="ARBA" id="ARBA00023015"/>
    </source>
</evidence>
<feature type="domain" description="Response regulatory" evidence="18">
    <location>
        <begin position="443"/>
        <end position="558"/>
    </location>
</feature>
<dbReference type="InterPro" id="IPR036097">
    <property type="entry name" value="HisK_dim/P_sf"/>
</dbReference>
<evidence type="ECO:0000313" key="20">
    <source>
        <dbReference type="Proteomes" id="UP000050454"/>
    </source>
</evidence>
<feature type="domain" description="Histidine kinase" evidence="17">
    <location>
        <begin position="193"/>
        <end position="409"/>
    </location>
</feature>
<evidence type="ECO:0000256" key="13">
    <source>
        <dbReference type="ARBA" id="ARBA00023163"/>
    </source>
</evidence>
<dbReference type="InterPro" id="IPR005467">
    <property type="entry name" value="His_kinase_dom"/>
</dbReference>
<evidence type="ECO:0000256" key="4">
    <source>
        <dbReference type="ARBA" id="ARBA00022475"/>
    </source>
</evidence>
<dbReference type="InterPro" id="IPR003594">
    <property type="entry name" value="HATPase_dom"/>
</dbReference>
<dbReference type="PANTHER" id="PTHR43547">
    <property type="entry name" value="TWO-COMPONENT HISTIDINE KINASE"/>
    <property type="match status" value="1"/>
</dbReference>
<accession>A0A0N8H9H9</accession>